<evidence type="ECO:0000313" key="5">
    <source>
        <dbReference type="EMBL" id="SVE51187.1"/>
    </source>
</evidence>
<proteinExistence type="predicted"/>
<dbReference type="InterPro" id="IPR037143">
    <property type="entry name" value="4-PPantetheinyl_Trfase_dom_sf"/>
</dbReference>
<organism evidence="5">
    <name type="scientific">marine metagenome</name>
    <dbReference type="NCBI Taxonomy" id="408172"/>
    <lineage>
        <taxon>unclassified sequences</taxon>
        <taxon>metagenomes</taxon>
        <taxon>ecological metagenomes</taxon>
    </lineage>
</organism>
<evidence type="ECO:0000256" key="1">
    <source>
        <dbReference type="ARBA" id="ARBA00022679"/>
    </source>
</evidence>
<dbReference type="AlphaFoldDB" id="A0A383E2X2"/>
<feature type="domain" description="4'-phosphopantetheinyl transferase" evidence="4">
    <location>
        <begin position="7"/>
        <end position="80"/>
    </location>
</feature>
<accession>A0A383E2X2</accession>
<dbReference type="GO" id="GO:0008897">
    <property type="term" value="F:holo-[acyl-carrier-protein] synthase activity"/>
    <property type="evidence" value="ECO:0007669"/>
    <property type="project" value="InterPro"/>
</dbReference>
<dbReference type="Gene3D" id="3.90.470.20">
    <property type="entry name" value="4'-phosphopantetheinyl transferase domain"/>
    <property type="match status" value="1"/>
</dbReference>
<dbReference type="GO" id="GO:0006633">
    <property type="term" value="P:fatty acid biosynthetic process"/>
    <property type="evidence" value="ECO:0007669"/>
    <property type="project" value="InterPro"/>
</dbReference>
<protein>
    <recommendedName>
        <fullName evidence="4">4'-phosphopantetheinyl transferase domain-containing protein</fullName>
    </recommendedName>
</protein>
<dbReference type="NCBIfam" id="TIGR00556">
    <property type="entry name" value="pantethn_trn"/>
    <property type="match status" value="1"/>
</dbReference>
<dbReference type="EMBL" id="UINC01222410">
    <property type="protein sequence ID" value="SVE51187.1"/>
    <property type="molecule type" value="Genomic_DNA"/>
</dbReference>
<name>A0A383E2X2_9ZZZZ</name>
<sequence length="82" mass="9429">METKFSTGIDLIEIERIKRVLKKHDLRFLKRIYTEDEIKFCRGRTPELAARFAAKEAVMKALGTGTHGVGWKDIEVLPNKRG</sequence>
<dbReference type="SUPFAM" id="SSF56214">
    <property type="entry name" value="4'-phosphopantetheinyl transferase"/>
    <property type="match status" value="1"/>
</dbReference>
<keyword evidence="2" id="KW-0479">Metal-binding</keyword>
<evidence type="ECO:0000256" key="3">
    <source>
        <dbReference type="ARBA" id="ARBA00022842"/>
    </source>
</evidence>
<evidence type="ECO:0000256" key="2">
    <source>
        <dbReference type="ARBA" id="ARBA00022723"/>
    </source>
</evidence>
<feature type="non-terminal residue" evidence="5">
    <location>
        <position position="82"/>
    </location>
</feature>
<keyword evidence="3" id="KW-0460">Magnesium</keyword>
<dbReference type="InterPro" id="IPR004568">
    <property type="entry name" value="Ppantetheine-prot_Trfase_dom"/>
</dbReference>
<dbReference type="Pfam" id="PF01648">
    <property type="entry name" value="ACPS"/>
    <property type="match status" value="1"/>
</dbReference>
<gene>
    <name evidence="5" type="ORF">METZ01_LOCUS504041</name>
</gene>
<dbReference type="InterPro" id="IPR008278">
    <property type="entry name" value="4-PPantetheinyl_Trfase_dom"/>
</dbReference>
<keyword evidence="1" id="KW-0808">Transferase</keyword>
<dbReference type="GO" id="GO:0000287">
    <property type="term" value="F:magnesium ion binding"/>
    <property type="evidence" value="ECO:0007669"/>
    <property type="project" value="InterPro"/>
</dbReference>
<evidence type="ECO:0000259" key="4">
    <source>
        <dbReference type="Pfam" id="PF01648"/>
    </source>
</evidence>
<reference evidence="5" key="1">
    <citation type="submission" date="2018-05" db="EMBL/GenBank/DDBJ databases">
        <authorList>
            <person name="Lanie J.A."/>
            <person name="Ng W.-L."/>
            <person name="Kazmierczak K.M."/>
            <person name="Andrzejewski T.M."/>
            <person name="Davidsen T.M."/>
            <person name="Wayne K.J."/>
            <person name="Tettelin H."/>
            <person name="Glass J.I."/>
            <person name="Rusch D."/>
            <person name="Podicherti R."/>
            <person name="Tsui H.-C.T."/>
            <person name="Winkler M.E."/>
        </authorList>
    </citation>
    <scope>NUCLEOTIDE SEQUENCE</scope>
</reference>